<accession>A0A3N0YJV8</accession>
<evidence type="ECO:0000256" key="1">
    <source>
        <dbReference type="SAM" id="MobiDB-lite"/>
    </source>
</evidence>
<protein>
    <submittedName>
        <fullName evidence="3">Protein TANC1</fullName>
    </submittedName>
</protein>
<feature type="non-terminal residue" evidence="3">
    <location>
        <position position="1"/>
    </location>
</feature>
<comment type="caution">
    <text evidence="3">The sequence shown here is derived from an EMBL/GenBank/DDBJ whole genome shotgun (WGS) entry which is preliminary data.</text>
</comment>
<feature type="chain" id="PRO_5017949525" evidence="2">
    <location>
        <begin position="24"/>
        <end position="132"/>
    </location>
</feature>
<organism evidence="3 4">
    <name type="scientific">Anabarilius grahami</name>
    <name type="common">Kanglang fish</name>
    <name type="synonym">Barilius grahami</name>
    <dbReference type="NCBI Taxonomy" id="495550"/>
    <lineage>
        <taxon>Eukaryota</taxon>
        <taxon>Metazoa</taxon>
        <taxon>Chordata</taxon>
        <taxon>Craniata</taxon>
        <taxon>Vertebrata</taxon>
        <taxon>Euteleostomi</taxon>
        <taxon>Actinopterygii</taxon>
        <taxon>Neopterygii</taxon>
        <taxon>Teleostei</taxon>
        <taxon>Ostariophysi</taxon>
        <taxon>Cypriniformes</taxon>
        <taxon>Xenocyprididae</taxon>
        <taxon>Xenocypridinae</taxon>
        <taxon>Xenocypridinae incertae sedis</taxon>
        <taxon>Anabarilius</taxon>
    </lineage>
</organism>
<reference evidence="3 4" key="1">
    <citation type="submission" date="2018-10" db="EMBL/GenBank/DDBJ databases">
        <title>Genome assembly for a Yunnan-Guizhou Plateau 3E fish, Anabarilius grahami (Regan), and its evolutionary and genetic applications.</title>
        <authorList>
            <person name="Jiang W."/>
        </authorList>
    </citation>
    <scope>NUCLEOTIDE SEQUENCE [LARGE SCALE GENOMIC DNA]</scope>
    <source>
        <strain evidence="3">AG-KIZ</strain>
        <tissue evidence="3">Muscle</tissue>
    </source>
</reference>
<dbReference type="AlphaFoldDB" id="A0A3N0YJV8"/>
<gene>
    <name evidence="3" type="ORF">DPX16_3649</name>
</gene>
<name>A0A3N0YJV8_ANAGA</name>
<evidence type="ECO:0000313" key="4">
    <source>
        <dbReference type="Proteomes" id="UP000281406"/>
    </source>
</evidence>
<evidence type="ECO:0000313" key="3">
    <source>
        <dbReference type="EMBL" id="ROL46404.1"/>
    </source>
</evidence>
<sequence length="132" mass="13981">SVCPFSFSVAVCGWPVMIQLVSGEPYLLSAQRRCPGGGMQDPGGVHPYLPIDKGLKLSLAKGVSMSLPSSPLLPRQTYVMAARPCKKSPDLHEEVLNSRTGGRNLTSAHTNMESISAGQVLMPQGKRSSSTG</sequence>
<dbReference type="EMBL" id="RJVU01038255">
    <property type="protein sequence ID" value="ROL46404.1"/>
    <property type="molecule type" value="Genomic_DNA"/>
</dbReference>
<feature type="signal peptide" evidence="2">
    <location>
        <begin position="1"/>
        <end position="23"/>
    </location>
</feature>
<dbReference type="Proteomes" id="UP000281406">
    <property type="component" value="Unassembled WGS sequence"/>
</dbReference>
<proteinExistence type="predicted"/>
<keyword evidence="4" id="KW-1185">Reference proteome</keyword>
<evidence type="ECO:0000256" key="2">
    <source>
        <dbReference type="SAM" id="SignalP"/>
    </source>
</evidence>
<feature type="region of interest" description="Disordered" evidence="1">
    <location>
        <begin position="112"/>
        <end position="132"/>
    </location>
</feature>
<keyword evidence="2" id="KW-0732">Signal</keyword>